<name>A0ABZ0ZSC1_9ACTN</name>
<dbReference type="Proteomes" id="UP001327225">
    <property type="component" value="Chromosome"/>
</dbReference>
<accession>A0ABZ0ZSC1</accession>
<proteinExistence type="predicted"/>
<reference evidence="2" key="1">
    <citation type="submission" date="2023-12" db="EMBL/GenBank/DDBJ databases">
        <title>Novel species in genus Nocardioides.</title>
        <authorList>
            <person name="Zhou H."/>
        </authorList>
    </citation>
    <scope>NUCLEOTIDE SEQUENCE [LARGE SCALE GENOMIC DNA]</scope>
    <source>
        <strain evidence="2">HM61</strain>
    </source>
</reference>
<dbReference type="EMBL" id="CP141059">
    <property type="protein sequence ID" value="WQQ27189.1"/>
    <property type="molecule type" value="Genomic_DNA"/>
</dbReference>
<organism evidence="1 2">
    <name type="scientific">Nocardioides bizhenqiangii</name>
    <dbReference type="NCBI Taxonomy" id="3095076"/>
    <lineage>
        <taxon>Bacteria</taxon>
        <taxon>Bacillati</taxon>
        <taxon>Actinomycetota</taxon>
        <taxon>Actinomycetes</taxon>
        <taxon>Propionibacteriales</taxon>
        <taxon>Nocardioidaceae</taxon>
        <taxon>Nocardioides</taxon>
    </lineage>
</organism>
<protein>
    <submittedName>
        <fullName evidence="1">Uncharacterized protein</fullName>
    </submittedName>
</protein>
<evidence type="ECO:0000313" key="2">
    <source>
        <dbReference type="Proteomes" id="UP001327225"/>
    </source>
</evidence>
<evidence type="ECO:0000313" key="1">
    <source>
        <dbReference type="EMBL" id="WQQ27189.1"/>
    </source>
</evidence>
<gene>
    <name evidence="1" type="ORF">SHK19_02940</name>
</gene>
<keyword evidence="2" id="KW-1185">Reference proteome</keyword>
<sequence>MTWNQTTAAAVPPAVVTDEDREILDRWAGLIEAAPGFLAEDETERRERLQELSTATLSLTVCGDVEATITVDLPCEVSEERPTDAGRVAGEPSPLSWLIVRVEGIDPVELGSTQLTSFSVAIPDHVGPGLYLLDDLRRRAEADEVEWWEVDDFHLSPTPYGDESTFYLDDDVIDGAWVATTGASIAFELPMASVVSEIRVAGTISWSRPSERPGALLDSDRLR</sequence>
<dbReference type="RefSeq" id="WP_322937793.1">
    <property type="nucleotide sequence ID" value="NZ_CP141059.1"/>
</dbReference>